<dbReference type="Proteomes" id="UP000215256">
    <property type="component" value="Chromosome 2"/>
</dbReference>
<dbReference type="EMBL" id="CP022603">
    <property type="protein sequence ID" value="ASV83218.1"/>
    <property type="molecule type" value="Genomic_DNA"/>
</dbReference>
<dbReference type="KEGG" id="och:CES85_3997"/>
<dbReference type="InterPro" id="IPR019670">
    <property type="entry name" value="DUF2523"/>
</dbReference>
<reference evidence="2 3" key="1">
    <citation type="submission" date="2017-07" db="EMBL/GenBank/DDBJ databases">
        <title>Phylogenetic study on the rhizospheric bacterium Ochrobactrum sp. A44.</title>
        <authorList>
            <person name="Krzyzanowska D.M."/>
            <person name="Ossowicki A."/>
            <person name="Rajewska M."/>
            <person name="Maciag T."/>
            <person name="Kaczynski Z."/>
            <person name="Czerwicka M."/>
            <person name="Jafra S."/>
        </authorList>
    </citation>
    <scope>NUCLEOTIDE SEQUENCE [LARGE SCALE GENOMIC DNA]</scope>
    <source>
        <strain evidence="2 3">A44</strain>
    </source>
</reference>
<keyword evidence="1" id="KW-0472">Membrane</keyword>
<dbReference type="OrthoDB" id="9154706at2"/>
<feature type="transmembrane region" description="Helical" evidence="1">
    <location>
        <begin position="12"/>
        <end position="35"/>
    </location>
</feature>
<keyword evidence="1" id="KW-1133">Transmembrane helix</keyword>
<accession>A0A248U941</accession>
<organism evidence="2 3">
    <name type="scientific">Ochrobactrum quorumnocens</name>
    <dbReference type="NCBI Taxonomy" id="271865"/>
    <lineage>
        <taxon>Bacteria</taxon>
        <taxon>Pseudomonadati</taxon>
        <taxon>Pseudomonadota</taxon>
        <taxon>Alphaproteobacteria</taxon>
        <taxon>Hyphomicrobiales</taxon>
        <taxon>Brucellaceae</taxon>
        <taxon>Brucella/Ochrobactrum group</taxon>
        <taxon>Ochrobactrum</taxon>
    </lineage>
</organism>
<dbReference type="AlphaFoldDB" id="A0A248U941"/>
<evidence type="ECO:0008006" key="4">
    <source>
        <dbReference type="Google" id="ProtNLM"/>
    </source>
</evidence>
<proteinExistence type="predicted"/>
<sequence>MWDSIVNFVKDAFESLLLLLVDFVCSIFEAILNIAKTAMEGIFSSIDTSLLTQAMGNVPGQMLHVAQMVGVGEAVGIVLTAITIRFILQLIPFLRTGS</sequence>
<name>A0A248U941_9HYPH</name>
<gene>
    <name evidence="2" type="ORF">CES85_3997</name>
</gene>
<evidence type="ECO:0000313" key="2">
    <source>
        <dbReference type="EMBL" id="ASV83218.1"/>
    </source>
</evidence>
<dbReference type="Pfam" id="PF10734">
    <property type="entry name" value="DUF2523"/>
    <property type="match status" value="1"/>
</dbReference>
<feature type="transmembrane region" description="Helical" evidence="1">
    <location>
        <begin position="65"/>
        <end position="88"/>
    </location>
</feature>
<evidence type="ECO:0000256" key="1">
    <source>
        <dbReference type="SAM" id="Phobius"/>
    </source>
</evidence>
<evidence type="ECO:0000313" key="3">
    <source>
        <dbReference type="Proteomes" id="UP000215256"/>
    </source>
</evidence>
<dbReference type="RefSeq" id="WP_095444220.1">
    <property type="nucleotide sequence ID" value="NZ_CP022603.1"/>
</dbReference>
<keyword evidence="1" id="KW-0812">Transmembrane</keyword>
<protein>
    <recommendedName>
        <fullName evidence="4">DUF2523 domain-containing protein</fullName>
    </recommendedName>
</protein>